<reference evidence="1 2" key="1">
    <citation type="submission" date="2017-02" db="EMBL/GenBank/DDBJ databases">
        <authorList>
            <person name="Peterson S.W."/>
        </authorList>
    </citation>
    <scope>NUCLEOTIDE SEQUENCE [LARGE SCALE GENOMIC DNA]</scope>
    <source>
        <strain evidence="1">C6</strain>
    </source>
</reference>
<sequence>MTLFTVLLNLNQFPEQHSLYVQRPWTLESETFVQSPSSINCIMREKNLYSYFLPIATIQQYFKYLEPKNLCLQDSCQRIIEFALQAPE</sequence>
<evidence type="ECO:0000313" key="2">
    <source>
        <dbReference type="Proteomes" id="UP000196240"/>
    </source>
</evidence>
<gene>
    <name evidence="1" type="ORF">ACNJC6_01805</name>
</gene>
<dbReference type="EMBL" id="FUUY01000005">
    <property type="protein sequence ID" value="SJX22173.1"/>
    <property type="molecule type" value="Genomic_DNA"/>
</dbReference>
<dbReference type="AlphaFoldDB" id="A0A1R7QD26"/>
<dbReference type="Proteomes" id="UP000196240">
    <property type="component" value="Unassembled WGS sequence"/>
</dbReference>
<protein>
    <submittedName>
        <fullName evidence="1">Uncharacterized protein</fullName>
    </submittedName>
</protein>
<dbReference type="RefSeq" id="WP_087012596.1">
    <property type="nucleotide sequence ID" value="NZ_FUUY01000005.1"/>
</dbReference>
<accession>A0A1R7QD26</accession>
<evidence type="ECO:0000313" key="1">
    <source>
        <dbReference type="EMBL" id="SJX22173.1"/>
    </source>
</evidence>
<organism evidence="1 2">
    <name type="scientific">Acinetobacter johnsonii</name>
    <dbReference type="NCBI Taxonomy" id="40214"/>
    <lineage>
        <taxon>Bacteria</taxon>
        <taxon>Pseudomonadati</taxon>
        <taxon>Pseudomonadota</taxon>
        <taxon>Gammaproteobacteria</taxon>
        <taxon>Moraxellales</taxon>
        <taxon>Moraxellaceae</taxon>
        <taxon>Acinetobacter</taxon>
    </lineage>
</organism>
<proteinExistence type="predicted"/>
<name>A0A1R7QD26_ACIJO</name>